<dbReference type="EMBL" id="GL988041">
    <property type="protein sequence ID" value="EGS21962.1"/>
    <property type="molecule type" value="Genomic_DNA"/>
</dbReference>
<gene>
    <name evidence="2" type="ORF">CTHT_0038380</name>
</gene>
<feature type="compositionally biased region" description="Basic residues" evidence="1">
    <location>
        <begin position="603"/>
        <end position="614"/>
    </location>
</feature>
<dbReference type="HOGENOM" id="CLU_307761_0_0_1"/>
<sequence>MPVRDGRNFDLRKEVVLAQAAKTLCEDPGEPSPLSALAGLEEDSEIPPEEGFFALAFAATKAARQAPVFGVEELSFSLPRGFTPESEKKTSLAPAEAADAVSTARKNQGDVNDIDHAINNQGQPGHNLRFEDLLFAGMGVGGADFAVPAWLSNGSDAQVSGVAGTELVPTCLNWPVGGPMIAAGLLLDEQLVPVTPELVPQPMAGQIPSKKRESPMGKFWLDFGSDDELEPVGPSTMNTQWSELTDAMKYAIAYDLSLEYGLGNAIKILELTRDEGVQLLELIVAERRKMIRAAELLRDDKIFLPHLAKMPEIWPVFERITKREVRAGKAFLISKDLRAFADRLDDWYGICKRWVDIQYTAEEENAIRGLDGLRNNARSQQSSIGTSNQDRLSQPTFNAAISQLSIHQQVNAEAFDRVDIPPSAIYPPPLNHPANAQPGRILDEKTTWQPLGTQGHRPLHPNNYGYAAPSGSRQSVFDKTPRPVKVGLERQDLQAPQHLDNFGYLVMGISISGYQTEIPDNGKHNQNINYPAVNLNEPTHEQATLASLASDPVFQAQSPPPQGLNADLQNEVSDILARHKEADFEEVEEDDDEYSLMDEKPQPRRSGRPPKPRRNKDDGDEDWIPKKRVKKNVHSSAGPATRASAGAAATFNNQTNTSATGRRRGRPPKKNLTASLTGLSLASAPPPSTAQAKQSGDASIQKNPRKRVAPADEEDDDDADFDRTKSRRKYTQRPQVDENRNPIAYPRKPYMSDPNQLMQSSEGEFITRGDFEKRFRPSERKYRPGGAKGGGAYVILKTGVVWEFVKGNQDHSRRVERMRQKTVEAQNQTQQQNNNFFRSYGTPAPGDRAQSIAASSTNTPIAPQRASILVAPTVGGLNNMTRLQGSVPALGESAPIISSIQPIMGNNCAKIDDRDITPYPRTLATPATTPGTSSQNSQSTDANELHDRADMDLDRDMIDN</sequence>
<feature type="compositionally biased region" description="Polar residues" evidence="1">
    <location>
        <begin position="651"/>
        <end position="660"/>
    </location>
</feature>
<evidence type="ECO:0000313" key="2">
    <source>
        <dbReference type="EMBL" id="EGS21962.1"/>
    </source>
</evidence>
<feature type="region of interest" description="Disordered" evidence="1">
    <location>
        <begin position="450"/>
        <end position="478"/>
    </location>
</feature>
<keyword evidence="3" id="KW-1185">Reference proteome</keyword>
<dbReference type="AlphaFoldDB" id="G0S8K2"/>
<feature type="compositionally biased region" description="Low complexity" evidence="1">
    <location>
        <begin position="826"/>
        <end position="835"/>
    </location>
</feature>
<feature type="compositionally biased region" description="Polar residues" evidence="1">
    <location>
        <begin position="925"/>
        <end position="942"/>
    </location>
</feature>
<feature type="compositionally biased region" description="Polar residues" evidence="1">
    <location>
        <begin position="691"/>
        <end position="702"/>
    </location>
</feature>
<dbReference type="Proteomes" id="UP000008066">
    <property type="component" value="Unassembled WGS sequence"/>
</dbReference>
<organism evidence="3">
    <name type="scientific">Chaetomium thermophilum (strain DSM 1495 / CBS 144.50 / IMI 039719)</name>
    <name type="common">Thermochaetoides thermophila</name>
    <dbReference type="NCBI Taxonomy" id="759272"/>
    <lineage>
        <taxon>Eukaryota</taxon>
        <taxon>Fungi</taxon>
        <taxon>Dikarya</taxon>
        <taxon>Ascomycota</taxon>
        <taxon>Pezizomycotina</taxon>
        <taxon>Sordariomycetes</taxon>
        <taxon>Sordariomycetidae</taxon>
        <taxon>Sordariales</taxon>
        <taxon>Chaetomiaceae</taxon>
        <taxon>Thermochaetoides</taxon>
    </lineage>
</organism>
<dbReference type="RefSeq" id="XP_006694258.1">
    <property type="nucleotide sequence ID" value="XM_006694195.1"/>
</dbReference>
<feature type="compositionally biased region" description="Low complexity" evidence="1">
    <location>
        <begin position="672"/>
        <end position="683"/>
    </location>
</feature>
<feature type="region of interest" description="Disordered" evidence="1">
    <location>
        <begin position="914"/>
        <end position="960"/>
    </location>
</feature>
<feature type="region of interest" description="Disordered" evidence="1">
    <location>
        <begin position="580"/>
        <end position="754"/>
    </location>
</feature>
<reference evidence="2 3" key="1">
    <citation type="journal article" date="2011" name="Cell">
        <title>Insight into structure and assembly of the nuclear pore complex by utilizing the genome of a eukaryotic thermophile.</title>
        <authorList>
            <person name="Amlacher S."/>
            <person name="Sarges P."/>
            <person name="Flemming D."/>
            <person name="van Noort V."/>
            <person name="Kunze R."/>
            <person name="Devos D.P."/>
            <person name="Arumugam M."/>
            <person name="Bork P."/>
            <person name="Hurt E."/>
        </authorList>
    </citation>
    <scope>NUCLEOTIDE SEQUENCE [LARGE SCALE GENOMIC DNA]</scope>
    <source>
        <strain evidence="3">DSM 1495 / CBS 144.50 / IMI 039719</strain>
    </source>
</reference>
<accession>G0S8K2</accession>
<feature type="region of interest" description="Disordered" evidence="1">
    <location>
        <begin position="824"/>
        <end position="859"/>
    </location>
</feature>
<protein>
    <submittedName>
        <fullName evidence="2">Uncharacterized protein</fullName>
    </submittedName>
</protein>
<dbReference type="eggNOG" id="ENOG502T5PT">
    <property type="taxonomic scope" value="Eukaryota"/>
</dbReference>
<evidence type="ECO:0000313" key="3">
    <source>
        <dbReference type="Proteomes" id="UP000008066"/>
    </source>
</evidence>
<dbReference type="GeneID" id="18257876"/>
<feature type="compositionally biased region" description="Low complexity" evidence="1">
    <location>
        <begin position="635"/>
        <end position="650"/>
    </location>
</feature>
<proteinExistence type="predicted"/>
<feature type="compositionally biased region" description="Basic and acidic residues" evidence="1">
    <location>
        <begin position="943"/>
        <end position="960"/>
    </location>
</feature>
<dbReference type="OrthoDB" id="4590931at2759"/>
<evidence type="ECO:0000256" key="1">
    <source>
        <dbReference type="SAM" id="MobiDB-lite"/>
    </source>
</evidence>
<feature type="compositionally biased region" description="Acidic residues" evidence="1">
    <location>
        <begin position="711"/>
        <end position="720"/>
    </location>
</feature>
<feature type="compositionally biased region" description="Acidic residues" evidence="1">
    <location>
        <begin position="583"/>
        <end position="596"/>
    </location>
</feature>
<name>G0S8K2_CHATD</name>
<dbReference type="KEGG" id="cthr:CTHT_0038380"/>